<dbReference type="InterPro" id="IPR011004">
    <property type="entry name" value="Trimer_LpxA-like_sf"/>
</dbReference>
<dbReference type="NCBIfam" id="TIGR02092">
    <property type="entry name" value="glgD"/>
    <property type="match status" value="1"/>
</dbReference>
<dbReference type="InterPro" id="IPR056818">
    <property type="entry name" value="GlmU/GlgC-like_hexapep"/>
</dbReference>
<dbReference type="CDD" id="cd04651">
    <property type="entry name" value="LbH_G1P_AT_C"/>
    <property type="match status" value="1"/>
</dbReference>
<accession>A0A5R9EMI3</accession>
<dbReference type="PANTHER" id="PTHR43523:SF6">
    <property type="entry name" value="GLYCOGEN BIOSYNTHESIS PROTEIN GLGD"/>
    <property type="match status" value="1"/>
</dbReference>
<dbReference type="Proteomes" id="UP000306420">
    <property type="component" value="Unassembled WGS sequence"/>
</dbReference>
<comment type="similarity">
    <text evidence="1">Belongs to the bacterial/plant glucose-1-phosphate adenylyltransferase family.</text>
</comment>
<protein>
    <submittedName>
        <fullName evidence="5">Glucose-1-phosphate adenylyltransferase subunit GlgD</fullName>
        <ecNumber evidence="5">2.7.7.27</ecNumber>
    </submittedName>
</protein>
<dbReference type="Pfam" id="PF00483">
    <property type="entry name" value="NTP_transferase"/>
    <property type="match status" value="1"/>
</dbReference>
<keyword evidence="5" id="KW-0548">Nucleotidyltransferase</keyword>
<reference evidence="5 6" key="1">
    <citation type="submission" date="2019-05" db="EMBL/GenBank/DDBJ databases">
        <title>The metagenome of a microbial culture collection derived from dairy environment covers the genomic content of the human microbiome.</title>
        <authorList>
            <person name="Roder T."/>
            <person name="Wuthrich D."/>
            <person name="Sattari Z."/>
            <person name="Von Ah U."/>
            <person name="Bar C."/>
            <person name="Ronchi F."/>
            <person name="Macpherson A.J."/>
            <person name="Ganal-Vonarburg S.C."/>
            <person name="Bruggmann R."/>
            <person name="Vergeres G."/>
        </authorList>
    </citation>
    <scope>NUCLEOTIDE SEQUENCE [LARGE SCALE GENOMIC DNA]</scope>
    <source>
        <strain evidence="5 6">FAM 24227</strain>
    </source>
</reference>
<comment type="caution">
    <text evidence="5">The sequence shown here is derived from an EMBL/GenBank/DDBJ whole genome shotgun (WGS) entry which is preliminary data.</text>
</comment>
<dbReference type="GO" id="GO:0008878">
    <property type="term" value="F:glucose-1-phosphate adenylyltransferase activity"/>
    <property type="evidence" value="ECO:0007669"/>
    <property type="project" value="UniProtKB-EC"/>
</dbReference>
<dbReference type="OrthoDB" id="9801810at2"/>
<evidence type="ECO:0000259" key="4">
    <source>
        <dbReference type="Pfam" id="PF24894"/>
    </source>
</evidence>
<keyword evidence="2" id="KW-0320">Glycogen biosynthesis</keyword>
<organism evidence="5 6">
    <name type="scientific">Ruoffia tabacinasalis</name>
    <dbReference type="NCBI Taxonomy" id="87458"/>
    <lineage>
        <taxon>Bacteria</taxon>
        <taxon>Bacillati</taxon>
        <taxon>Bacillota</taxon>
        <taxon>Bacilli</taxon>
        <taxon>Lactobacillales</taxon>
        <taxon>Aerococcaceae</taxon>
        <taxon>Ruoffia</taxon>
    </lineage>
</organism>
<dbReference type="EMBL" id="VBSP01000007">
    <property type="protein sequence ID" value="TLQ48861.1"/>
    <property type="molecule type" value="Genomic_DNA"/>
</dbReference>
<dbReference type="SUPFAM" id="SSF51161">
    <property type="entry name" value="Trimeric LpxA-like enzymes"/>
    <property type="match status" value="1"/>
</dbReference>
<dbReference type="Pfam" id="PF24894">
    <property type="entry name" value="Hexapep_GlmU"/>
    <property type="match status" value="1"/>
</dbReference>
<name>A0A5R9EMI3_9LACT</name>
<dbReference type="InterPro" id="IPR005835">
    <property type="entry name" value="NTP_transferase_dom"/>
</dbReference>
<dbReference type="AlphaFoldDB" id="A0A5R9EMI3"/>
<dbReference type="InterPro" id="IPR011831">
    <property type="entry name" value="ADP-Glc_PPase"/>
</dbReference>
<sequence length="381" mass="42701">MAKNNICAIINLTEDTTQLKPLTNNRPIAGLPFAGRYRIIDFMLSDLAYAKIESVGLFIGESGRSIYDHVRSGAAWDLQSEVAGGIFTFSHQDWKRNNPNAHEYEDFYYNHRLFLERSKSEYVFVAGSKIIANLDIIAVRKQHIQSGKDVTVVYKHFDKNQISDQELLAHGIVFDGDDIEKFTDYVTPSEDGKVNLSLNMYLLGVDKMLSIIDKATEEGVYLELNELLQHYSTTCSLNSFEYTGYASNIDTIDKYYKANMELLSFPTFASLFQTSIPILTKTKHGSPTYYSPESEVRESFVGSDTFISGTVKRSVLNRRVVVEKDAIVMNSILLQGTKVGEGAQIEYAILDKNTTVEAGAKIIGSPDDIKVIGKNSHIYAD</sequence>
<evidence type="ECO:0000256" key="1">
    <source>
        <dbReference type="ARBA" id="ARBA00010443"/>
    </source>
</evidence>
<proteinExistence type="inferred from homology"/>
<dbReference type="Gene3D" id="3.90.550.10">
    <property type="entry name" value="Spore Coat Polysaccharide Biosynthesis Protein SpsA, Chain A"/>
    <property type="match status" value="1"/>
</dbReference>
<dbReference type="EC" id="2.7.7.27" evidence="5"/>
<dbReference type="GO" id="GO:0005978">
    <property type="term" value="P:glycogen biosynthetic process"/>
    <property type="evidence" value="ECO:0007669"/>
    <property type="project" value="UniProtKB-KW"/>
</dbReference>
<evidence type="ECO:0000259" key="3">
    <source>
        <dbReference type="Pfam" id="PF00483"/>
    </source>
</evidence>
<keyword evidence="5" id="KW-0808">Transferase</keyword>
<dbReference type="PANTHER" id="PTHR43523">
    <property type="entry name" value="GLUCOSE-1-PHOSPHATE ADENYLYLTRANSFERASE-RELATED"/>
    <property type="match status" value="1"/>
</dbReference>
<evidence type="ECO:0000313" key="6">
    <source>
        <dbReference type="Proteomes" id="UP000306420"/>
    </source>
</evidence>
<dbReference type="InterPro" id="IPR011832">
    <property type="entry name" value="GlgDAde_trans"/>
</dbReference>
<dbReference type="Gene3D" id="2.160.10.10">
    <property type="entry name" value="Hexapeptide repeat proteins"/>
    <property type="match status" value="1"/>
</dbReference>
<evidence type="ECO:0000313" key="5">
    <source>
        <dbReference type="EMBL" id="TLQ48861.1"/>
    </source>
</evidence>
<feature type="domain" description="Nucleotidyl transferase" evidence="3">
    <location>
        <begin position="17"/>
        <end position="157"/>
    </location>
</feature>
<gene>
    <name evidence="5" type="primary">glgD</name>
    <name evidence="5" type="ORF">FEZ33_03310</name>
</gene>
<dbReference type="InterPro" id="IPR029044">
    <property type="entry name" value="Nucleotide-diphossugar_trans"/>
</dbReference>
<feature type="domain" description="Glucose-1-phosphate adenylyltransferase/Bifunctional protein GlmU-like C-terminal hexapeptide" evidence="4">
    <location>
        <begin position="294"/>
        <end position="362"/>
    </location>
</feature>
<dbReference type="SUPFAM" id="SSF53448">
    <property type="entry name" value="Nucleotide-diphospho-sugar transferases"/>
    <property type="match status" value="1"/>
</dbReference>
<evidence type="ECO:0000256" key="2">
    <source>
        <dbReference type="ARBA" id="ARBA00023056"/>
    </source>
</evidence>